<dbReference type="SUPFAM" id="SSF54001">
    <property type="entry name" value="Cysteine proteinases"/>
    <property type="match status" value="1"/>
</dbReference>
<dbReference type="PROSITE" id="PS00139">
    <property type="entry name" value="THIOL_PROTEASE_CYS"/>
    <property type="match status" value="1"/>
</dbReference>
<reference evidence="9" key="1">
    <citation type="submission" date="2024-06" db="EMBL/GenBank/DDBJ databases">
        <authorList>
            <person name="Liu X."/>
            <person name="Lenzi L."/>
            <person name="Haldenby T S."/>
            <person name="Uol C."/>
        </authorList>
    </citation>
    <scope>NUCLEOTIDE SEQUENCE</scope>
</reference>
<dbReference type="PRINTS" id="PR00704">
    <property type="entry name" value="CALPAIN"/>
</dbReference>
<dbReference type="InterPro" id="IPR001300">
    <property type="entry name" value="Peptidase_C2_calpain_cat"/>
</dbReference>
<dbReference type="EMBL" id="CAXLJL010000822">
    <property type="protein sequence ID" value="CAL5140994.1"/>
    <property type="molecule type" value="Genomic_DNA"/>
</dbReference>
<dbReference type="InterPro" id="IPR011992">
    <property type="entry name" value="EF-hand-dom_pair"/>
</dbReference>
<dbReference type="GO" id="GO:0004198">
    <property type="term" value="F:calcium-dependent cysteine-type endopeptidase activity"/>
    <property type="evidence" value="ECO:0007669"/>
    <property type="project" value="InterPro"/>
</dbReference>
<sequence length="629" mass="71568">MNSDAQIFIDDADRHDIEQGFLENCWLVAAISSIANYPALFDHVIPNDQNMQDPNYAGTFRARFWRFGQWIETSVDDRLPVQKNTSILVFSRSPNTKEYWSALLEKAYAKLHTCYANLSFGMQAEAMEDLTGGVVEIIDISPDRRPDDLLQRMIAYADRCCLMGCMIKPGTFGDHVKNGLVEGHAYSVTAVKPVTVDGQRRYLVRCRNPWGSFFEWTGAWSDQSSEWNKVNKNQKKNLDVEFHDDGEFWMSFEDFVSYFAMMEVCHLGLESLEHNQDFRGRRRLQESIFSGSWEKGLSAGGCVVNKDTFATNPQFCFTITDPDPNDDENKCLVIIAVMQKGIRSQRGCEFLSIGFGLYEVKNGHTGLLTKEQLSDKPSLCEPLFEPCREVVQRVRLSPGTYVVIPSTYDKDEEAQFIVRIFAQVAIADRELDEDNRFNEPEIPAQEGGFLQAAFQNSDREIEQRFKELADPSTGTIRAKELAHLLNDSSLKFEIGFTGFGKEFCRSLLASVDLNITGQMDFSEFMDLWFRIKGLEDIFHVYDTESTGMIKAENFRKALSDAGFTVSNKVFSALARHYGDFDSKSVDFSDFILCATRLRSVFETAKAQTKGPDGSIMFTKEDYLRLSIYI</sequence>
<protein>
    <submittedName>
        <fullName evidence="9">Uncharacterized protein</fullName>
    </submittedName>
</protein>
<dbReference type="GO" id="GO:0005509">
    <property type="term" value="F:calcium ion binding"/>
    <property type="evidence" value="ECO:0007669"/>
    <property type="project" value="InterPro"/>
</dbReference>
<keyword evidence="3 6" id="KW-0378">Hydrolase</keyword>
<feature type="active site" evidence="5 6">
    <location>
        <position position="184"/>
    </location>
</feature>
<dbReference type="PANTHER" id="PTHR10183:SF433">
    <property type="entry name" value="CALPAIN-A-RELATED"/>
    <property type="match status" value="1"/>
</dbReference>
<proteinExistence type="inferred from homology"/>
<dbReference type="InterPro" id="IPR022683">
    <property type="entry name" value="Calpain_III"/>
</dbReference>
<dbReference type="FunFam" id="3.90.70.10:FF:000001">
    <property type="entry name" value="Calpain-1 catalytic subunit"/>
    <property type="match status" value="1"/>
</dbReference>
<dbReference type="InterPro" id="IPR002048">
    <property type="entry name" value="EF_hand_dom"/>
</dbReference>
<accession>A0AAV2TZX3</accession>
<evidence type="ECO:0000313" key="10">
    <source>
        <dbReference type="Proteomes" id="UP001497525"/>
    </source>
</evidence>
<comment type="similarity">
    <text evidence="1">Belongs to the peptidase C2 family.</text>
</comment>
<dbReference type="InterPro" id="IPR000169">
    <property type="entry name" value="Pept_cys_AS"/>
</dbReference>
<dbReference type="InterPro" id="IPR033883">
    <property type="entry name" value="C2_III"/>
</dbReference>
<feature type="domain" description="Calpain catalytic" evidence="7">
    <location>
        <begin position="1"/>
        <end position="268"/>
    </location>
</feature>
<evidence type="ECO:0000259" key="7">
    <source>
        <dbReference type="PROSITE" id="PS50203"/>
    </source>
</evidence>
<dbReference type="GO" id="GO:0006508">
    <property type="term" value="P:proteolysis"/>
    <property type="evidence" value="ECO:0007669"/>
    <property type="project" value="UniProtKB-KW"/>
</dbReference>
<dbReference type="CDD" id="cd16182">
    <property type="entry name" value="EFh_PEF_Group_II_CAPN_like"/>
    <property type="match status" value="1"/>
</dbReference>
<dbReference type="Gene3D" id="2.60.120.380">
    <property type="match status" value="1"/>
</dbReference>
<name>A0AAV2TZX3_CALDB</name>
<feature type="active site" evidence="5 6">
    <location>
        <position position="25"/>
    </location>
</feature>
<dbReference type="GO" id="GO:0005737">
    <property type="term" value="C:cytoplasm"/>
    <property type="evidence" value="ECO:0007669"/>
    <property type="project" value="TreeGrafter"/>
</dbReference>
<dbReference type="SUPFAM" id="SSF49758">
    <property type="entry name" value="Calpain large subunit, middle domain (domain III)"/>
    <property type="match status" value="1"/>
</dbReference>
<evidence type="ECO:0000256" key="4">
    <source>
        <dbReference type="ARBA" id="ARBA00022807"/>
    </source>
</evidence>
<evidence type="ECO:0000256" key="6">
    <source>
        <dbReference type="PROSITE-ProRule" id="PRU00239"/>
    </source>
</evidence>
<keyword evidence="4 6" id="KW-0788">Thiol protease</keyword>
<feature type="active site" evidence="5 6">
    <location>
        <position position="208"/>
    </location>
</feature>
<organism evidence="9 10">
    <name type="scientific">Calicophoron daubneyi</name>
    <name type="common">Rumen fluke</name>
    <name type="synonym">Paramphistomum daubneyi</name>
    <dbReference type="NCBI Taxonomy" id="300641"/>
    <lineage>
        <taxon>Eukaryota</taxon>
        <taxon>Metazoa</taxon>
        <taxon>Spiralia</taxon>
        <taxon>Lophotrochozoa</taxon>
        <taxon>Platyhelminthes</taxon>
        <taxon>Trematoda</taxon>
        <taxon>Digenea</taxon>
        <taxon>Plagiorchiida</taxon>
        <taxon>Pronocephalata</taxon>
        <taxon>Paramphistomoidea</taxon>
        <taxon>Paramphistomidae</taxon>
        <taxon>Calicophoron</taxon>
    </lineage>
</organism>
<evidence type="ECO:0000313" key="9">
    <source>
        <dbReference type="EMBL" id="CAL5140994.1"/>
    </source>
</evidence>
<dbReference type="SUPFAM" id="SSF47473">
    <property type="entry name" value="EF-hand"/>
    <property type="match status" value="1"/>
</dbReference>
<evidence type="ECO:0000256" key="3">
    <source>
        <dbReference type="ARBA" id="ARBA00022801"/>
    </source>
</evidence>
<dbReference type="Pfam" id="PF00648">
    <property type="entry name" value="Peptidase_C2"/>
    <property type="match status" value="1"/>
</dbReference>
<dbReference type="PROSITE" id="PS50222">
    <property type="entry name" value="EF_HAND_2"/>
    <property type="match status" value="1"/>
</dbReference>
<feature type="domain" description="EF-hand" evidence="8">
    <location>
        <begin position="529"/>
        <end position="564"/>
    </location>
</feature>
<dbReference type="PROSITE" id="PS50203">
    <property type="entry name" value="CALPAIN_CAT"/>
    <property type="match status" value="1"/>
</dbReference>
<evidence type="ECO:0000259" key="8">
    <source>
        <dbReference type="PROSITE" id="PS50222"/>
    </source>
</evidence>
<dbReference type="InterPro" id="IPR022682">
    <property type="entry name" value="Calpain_domain_III"/>
</dbReference>
<dbReference type="CDD" id="cd00214">
    <property type="entry name" value="Calpain_III"/>
    <property type="match status" value="1"/>
</dbReference>
<dbReference type="InterPro" id="IPR038765">
    <property type="entry name" value="Papain-like_cys_pep_sf"/>
</dbReference>
<dbReference type="Gene3D" id="1.10.238.10">
    <property type="entry name" value="EF-hand"/>
    <property type="match status" value="1"/>
</dbReference>
<gene>
    <name evidence="9" type="ORF">CDAUBV1_LOCUS16282</name>
</gene>
<dbReference type="SMART" id="SM00720">
    <property type="entry name" value="calpain_III"/>
    <property type="match status" value="1"/>
</dbReference>
<dbReference type="Pfam" id="PF01067">
    <property type="entry name" value="Calpain_III"/>
    <property type="match status" value="1"/>
</dbReference>
<dbReference type="PANTHER" id="PTHR10183">
    <property type="entry name" value="CALPAIN"/>
    <property type="match status" value="1"/>
</dbReference>
<evidence type="ECO:0000256" key="2">
    <source>
        <dbReference type="ARBA" id="ARBA00022670"/>
    </source>
</evidence>
<keyword evidence="2 6" id="KW-0645">Protease</keyword>
<dbReference type="InterPro" id="IPR036213">
    <property type="entry name" value="Calpain_III_sf"/>
</dbReference>
<dbReference type="Gene3D" id="3.90.70.10">
    <property type="entry name" value="Cysteine proteinases"/>
    <property type="match status" value="1"/>
</dbReference>
<comment type="caution">
    <text evidence="9">The sequence shown here is derived from an EMBL/GenBank/DDBJ whole genome shotgun (WGS) entry which is preliminary data.</text>
</comment>
<evidence type="ECO:0000256" key="1">
    <source>
        <dbReference type="ARBA" id="ARBA00007623"/>
    </source>
</evidence>
<dbReference type="CDD" id="cd00044">
    <property type="entry name" value="CysPc"/>
    <property type="match status" value="1"/>
</dbReference>
<evidence type="ECO:0000256" key="5">
    <source>
        <dbReference type="PIRSR" id="PIRSR622684-1"/>
    </source>
</evidence>
<dbReference type="AlphaFoldDB" id="A0AAV2TZX3"/>
<dbReference type="Proteomes" id="UP001497525">
    <property type="component" value="Unassembled WGS sequence"/>
</dbReference>
<dbReference type="InterPro" id="IPR022684">
    <property type="entry name" value="Calpain_cysteine_protease"/>
</dbReference>
<dbReference type="SMART" id="SM00230">
    <property type="entry name" value="CysPc"/>
    <property type="match status" value="1"/>
</dbReference>